<reference evidence="1 2" key="1">
    <citation type="submission" date="2020-12" db="EMBL/GenBank/DDBJ databases">
        <title>Brachybacterium sp. MASK1Z-5, whole genome shotgun sequence.</title>
        <authorList>
            <person name="Tuo L."/>
        </authorList>
    </citation>
    <scope>NUCLEOTIDE SEQUENCE [LARGE SCALE GENOMIC DNA]</scope>
    <source>
        <strain evidence="1 2">MASK1Z-5</strain>
    </source>
</reference>
<name>A0ABS1BE24_9MICO</name>
<protein>
    <submittedName>
        <fullName evidence="1">Uncharacterized protein</fullName>
    </submittedName>
</protein>
<comment type="caution">
    <text evidence="1">The sequence shown here is derived from an EMBL/GenBank/DDBJ whole genome shotgun (WGS) entry which is preliminary data.</text>
</comment>
<keyword evidence="2" id="KW-1185">Reference proteome</keyword>
<dbReference type="EMBL" id="JAEDAJ010000015">
    <property type="protein sequence ID" value="MBK0332901.1"/>
    <property type="molecule type" value="Genomic_DNA"/>
</dbReference>
<gene>
    <name evidence="1" type="ORF">I8D64_15975</name>
</gene>
<dbReference type="Proteomes" id="UP000612352">
    <property type="component" value="Unassembled WGS sequence"/>
</dbReference>
<organism evidence="1 2">
    <name type="scientific">Brachybacterium halotolerans</name>
    <dbReference type="NCBI Taxonomy" id="2795215"/>
    <lineage>
        <taxon>Bacteria</taxon>
        <taxon>Bacillati</taxon>
        <taxon>Actinomycetota</taxon>
        <taxon>Actinomycetes</taxon>
        <taxon>Micrococcales</taxon>
        <taxon>Dermabacteraceae</taxon>
        <taxon>Brachybacterium</taxon>
    </lineage>
</organism>
<proteinExistence type="predicted"/>
<accession>A0ABS1BE24</accession>
<dbReference type="RefSeq" id="WP_200503795.1">
    <property type="nucleotide sequence ID" value="NZ_JAEDAJ010000015.1"/>
</dbReference>
<evidence type="ECO:0000313" key="2">
    <source>
        <dbReference type="Proteomes" id="UP000612352"/>
    </source>
</evidence>
<sequence length="118" mass="12726">MLTLSGSGLLRDVRPEPAEDGCLEGVSILLDAQDVGLPSTGVVTVHLHWFCGEDEAAMWLELARWGLPPRCWFSGVGPLIDADQVTDERASGPYFDLVARMVALDVMAMRRVGAKGGE</sequence>
<evidence type="ECO:0000313" key="1">
    <source>
        <dbReference type="EMBL" id="MBK0332901.1"/>
    </source>
</evidence>